<gene>
    <name evidence="1" type="ORF">NBH00_15535</name>
</gene>
<accession>A0ABY5DQB3</accession>
<reference evidence="1 2" key="1">
    <citation type="submission" date="2022-06" db="EMBL/GenBank/DDBJ databases">
        <title>Paraconexibacter antarcticus.</title>
        <authorList>
            <person name="Kim C.S."/>
        </authorList>
    </citation>
    <scope>NUCLEOTIDE SEQUENCE [LARGE SCALE GENOMIC DNA]</scope>
    <source>
        <strain evidence="1 2">02-257</strain>
    </source>
</reference>
<evidence type="ECO:0000313" key="2">
    <source>
        <dbReference type="Proteomes" id="UP001056035"/>
    </source>
</evidence>
<proteinExistence type="predicted"/>
<dbReference type="EMBL" id="CP098502">
    <property type="protein sequence ID" value="UTI62769.1"/>
    <property type="molecule type" value="Genomic_DNA"/>
</dbReference>
<dbReference type="Proteomes" id="UP001056035">
    <property type="component" value="Chromosome"/>
</dbReference>
<dbReference type="RefSeq" id="WP_254569504.1">
    <property type="nucleotide sequence ID" value="NZ_CP098502.1"/>
</dbReference>
<keyword evidence="2" id="KW-1185">Reference proteome</keyword>
<evidence type="ECO:0000313" key="1">
    <source>
        <dbReference type="EMBL" id="UTI62769.1"/>
    </source>
</evidence>
<name>A0ABY5DQB3_9ACTN</name>
<sequence length="134" mass="14604">MTAFEVPPVPTVAVTNHAAERFRQRVGSRTGEVDVKSEIAGRVARAWAAGRVDDEAPPGATGARGSLYVRCLVDRAVVYVCRYDRAGREALVITLWEGEGGVAPPRVGRRFTNALKDSDAAVEQPGRWAEDRRE</sequence>
<protein>
    <submittedName>
        <fullName evidence="1">Uncharacterized protein</fullName>
    </submittedName>
</protein>
<organism evidence="1 2">
    <name type="scientific">Paraconexibacter antarcticus</name>
    <dbReference type="NCBI Taxonomy" id="2949664"/>
    <lineage>
        <taxon>Bacteria</taxon>
        <taxon>Bacillati</taxon>
        <taxon>Actinomycetota</taxon>
        <taxon>Thermoleophilia</taxon>
        <taxon>Solirubrobacterales</taxon>
        <taxon>Paraconexibacteraceae</taxon>
        <taxon>Paraconexibacter</taxon>
    </lineage>
</organism>